<dbReference type="Proteomes" id="UP000192917">
    <property type="component" value="Unassembled WGS sequence"/>
</dbReference>
<dbReference type="RefSeq" id="WP_085122076.1">
    <property type="nucleotide sequence ID" value="NZ_FWZX01000005.1"/>
</dbReference>
<dbReference type="AlphaFoldDB" id="A0A1Y6BK44"/>
<evidence type="ECO:0000313" key="2">
    <source>
        <dbReference type="Proteomes" id="UP000192917"/>
    </source>
</evidence>
<organism evidence="1 2">
    <name type="scientific">Tistlia consotensis USBA 355</name>
    <dbReference type="NCBI Taxonomy" id="560819"/>
    <lineage>
        <taxon>Bacteria</taxon>
        <taxon>Pseudomonadati</taxon>
        <taxon>Pseudomonadota</taxon>
        <taxon>Alphaproteobacteria</taxon>
        <taxon>Rhodospirillales</taxon>
        <taxon>Rhodovibrionaceae</taxon>
        <taxon>Tistlia</taxon>
    </lineage>
</organism>
<accession>A0A1Y6BK44</accession>
<protein>
    <submittedName>
        <fullName evidence="1">Uncharacterized protein</fullName>
    </submittedName>
</protein>
<proteinExistence type="predicted"/>
<keyword evidence="2" id="KW-1185">Reference proteome</keyword>
<dbReference type="EMBL" id="FWZX01000005">
    <property type="protein sequence ID" value="SMF12039.1"/>
    <property type="molecule type" value="Genomic_DNA"/>
</dbReference>
<reference evidence="1 2" key="1">
    <citation type="submission" date="2017-04" db="EMBL/GenBank/DDBJ databases">
        <authorList>
            <person name="Afonso C.L."/>
            <person name="Miller P.J."/>
            <person name="Scott M.A."/>
            <person name="Spackman E."/>
            <person name="Goraichik I."/>
            <person name="Dimitrov K.M."/>
            <person name="Suarez D.L."/>
            <person name="Swayne D.E."/>
        </authorList>
    </citation>
    <scope>NUCLEOTIDE SEQUENCE [LARGE SCALE GENOMIC DNA]</scope>
    <source>
        <strain evidence="1 2">USBA 355</strain>
    </source>
</reference>
<sequence>MADKATYGEFDGIEALDARGADAARICASACVTFCTSGNAVDASEIEALDGRDASPARACVAFCVNGNAVDASEVEALDLRS</sequence>
<gene>
    <name evidence="1" type="ORF">SAMN05428998_10557</name>
</gene>
<name>A0A1Y6BK44_9PROT</name>
<evidence type="ECO:0000313" key="1">
    <source>
        <dbReference type="EMBL" id="SMF12039.1"/>
    </source>
</evidence>